<accession>A0A518CP89</accession>
<dbReference type="EMBL" id="CP036281">
    <property type="protein sequence ID" value="QDU81046.1"/>
    <property type="molecule type" value="Genomic_DNA"/>
</dbReference>
<dbReference type="OrthoDB" id="287183at2"/>
<evidence type="ECO:0000313" key="1">
    <source>
        <dbReference type="EMBL" id="QDU81046.1"/>
    </source>
</evidence>
<proteinExistence type="predicted"/>
<protein>
    <recommendedName>
        <fullName evidence="3">Sulfotransferase domain protein</fullName>
    </recommendedName>
</protein>
<gene>
    <name evidence="1" type="ORF">Pla110_27830</name>
</gene>
<dbReference type="InterPro" id="IPR027417">
    <property type="entry name" value="P-loop_NTPase"/>
</dbReference>
<name>A0A518CP89_9PLAN</name>
<sequence>MITLALGIPRSATTWAFNVCRHLYDFQGLQYKIYNPTDYLQMEELIVTLDQQEHAIIHGHDLTPNLLKLATLNQVRPFFNYRNPCDVVVSQIKLHDLDLETAIQITANAYTYLEPAMAMPGIMLIPYEHATSQPESIIYQMATKLSIFLPLDKAKEIAEETSYAKHKKVMDEVNREGAEDVGTLYTSSRKIRFSETHLINDRHLQSGKNGRWREELTPPEQERVLERFTPLLKALGFESDIRAAA</sequence>
<organism evidence="1 2">
    <name type="scientific">Polystyrenella longa</name>
    <dbReference type="NCBI Taxonomy" id="2528007"/>
    <lineage>
        <taxon>Bacteria</taxon>
        <taxon>Pseudomonadati</taxon>
        <taxon>Planctomycetota</taxon>
        <taxon>Planctomycetia</taxon>
        <taxon>Planctomycetales</taxon>
        <taxon>Planctomycetaceae</taxon>
        <taxon>Polystyrenella</taxon>
    </lineage>
</organism>
<dbReference type="Gene3D" id="3.40.50.300">
    <property type="entry name" value="P-loop containing nucleotide triphosphate hydrolases"/>
    <property type="match status" value="1"/>
</dbReference>
<keyword evidence="2" id="KW-1185">Reference proteome</keyword>
<dbReference type="KEGG" id="plon:Pla110_27830"/>
<dbReference type="Proteomes" id="UP000317178">
    <property type="component" value="Chromosome"/>
</dbReference>
<evidence type="ECO:0000313" key="2">
    <source>
        <dbReference type="Proteomes" id="UP000317178"/>
    </source>
</evidence>
<reference evidence="1 2" key="1">
    <citation type="submission" date="2019-02" db="EMBL/GenBank/DDBJ databases">
        <title>Deep-cultivation of Planctomycetes and their phenomic and genomic characterization uncovers novel biology.</title>
        <authorList>
            <person name="Wiegand S."/>
            <person name="Jogler M."/>
            <person name="Boedeker C."/>
            <person name="Pinto D."/>
            <person name="Vollmers J."/>
            <person name="Rivas-Marin E."/>
            <person name="Kohn T."/>
            <person name="Peeters S.H."/>
            <person name="Heuer A."/>
            <person name="Rast P."/>
            <person name="Oberbeckmann S."/>
            <person name="Bunk B."/>
            <person name="Jeske O."/>
            <person name="Meyerdierks A."/>
            <person name="Storesund J.E."/>
            <person name="Kallscheuer N."/>
            <person name="Luecker S."/>
            <person name="Lage O.M."/>
            <person name="Pohl T."/>
            <person name="Merkel B.J."/>
            <person name="Hornburger P."/>
            <person name="Mueller R.-W."/>
            <person name="Bruemmer F."/>
            <person name="Labrenz M."/>
            <person name="Spormann A.M."/>
            <person name="Op den Camp H."/>
            <person name="Overmann J."/>
            <person name="Amann R."/>
            <person name="Jetten M.S.M."/>
            <person name="Mascher T."/>
            <person name="Medema M.H."/>
            <person name="Devos D.P."/>
            <person name="Kaster A.-K."/>
            <person name="Ovreas L."/>
            <person name="Rohde M."/>
            <person name="Galperin M.Y."/>
            <person name="Jogler C."/>
        </authorList>
    </citation>
    <scope>NUCLEOTIDE SEQUENCE [LARGE SCALE GENOMIC DNA]</scope>
    <source>
        <strain evidence="1 2">Pla110</strain>
    </source>
</reference>
<dbReference type="SUPFAM" id="SSF52540">
    <property type="entry name" value="P-loop containing nucleoside triphosphate hydrolases"/>
    <property type="match status" value="1"/>
</dbReference>
<dbReference type="RefSeq" id="WP_144996269.1">
    <property type="nucleotide sequence ID" value="NZ_CP036281.1"/>
</dbReference>
<evidence type="ECO:0008006" key="3">
    <source>
        <dbReference type="Google" id="ProtNLM"/>
    </source>
</evidence>
<dbReference type="AlphaFoldDB" id="A0A518CP89"/>